<keyword evidence="4" id="KW-1185">Reference proteome</keyword>
<feature type="compositionally biased region" description="Basic and acidic residues" evidence="1">
    <location>
        <begin position="107"/>
        <end position="117"/>
    </location>
</feature>
<dbReference type="RefSeq" id="WP_101539054.1">
    <property type="nucleotide sequence ID" value="NZ_MXAV01000057.1"/>
</dbReference>
<reference evidence="3 4" key="1">
    <citation type="submission" date="2017-03" db="EMBL/GenBank/DDBJ databases">
        <title>Draft genime sequence of the acidophilic sulfur-oxidizing bacterium Acidithiobacillus sp. SH, isolated from seawater.</title>
        <authorList>
            <person name="Sharmin S."/>
            <person name="Tokuhisa M."/>
            <person name="Kanao T."/>
            <person name="Kamimura K."/>
        </authorList>
    </citation>
    <scope>NUCLEOTIDE SEQUENCE [LARGE SCALE GENOMIC DNA]</scope>
    <source>
        <strain evidence="3 4">SH</strain>
    </source>
</reference>
<keyword evidence="2" id="KW-0732">Signal</keyword>
<dbReference type="EMBL" id="MXAV01000057">
    <property type="protein sequence ID" value="PKY09489.1"/>
    <property type="molecule type" value="Genomic_DNA"/>
</dbReference>
<feature type="compositionally biased region" description="Basic residues" evidence="1">
    <location>
        <begin position="79"/>
        <end position="91"/>
    </location>
</feature>
<comment type="caution">
    <text evidence="3">The sequence shown here is derived from an EMBL/GenBank/DDBJ whole genome shotgun (WGS) entry which is preliminary data.</text>
</comment>
<name>A0A2I1DI00_9PROT</name>
<evidence type="ECO:0000256" key="1">
    <source>
        <dbReference type="SAM" id="MobiDB-lite"/>
    </source>
</evidence>
<feature type="region of interest" description="Disordered" evidence="1">
    <location>
        <begin position="70"/>
        <end position="100"/>
    </location>
</feature>
<feature type="chain" id="PRO_5014151595" description="Phosphate starvation-inducible protein PsiF" evidence="2">
    <location>
        <begin position="23"/>
        <end position="126"/>
    </location>
</feature>
<evidence type="ECO:0000256" key="2">
    <source>
        <dbReference type="SAM" id="SignalP"/>
    </source>
</evidence>
<evidence type="ECO:0000313" key="3">
    <source>
        <dbReference type="EMBL" id="PKY09489.1"/>
    </source>
</evidence>
<dbReference type="AlphaFoldDB" id="A0A2I1DI00"/>
<feature type="region of interest" description="Disordered" evidence="1">
    <location>
        <begin position="107"/>
        <end position="126"/>
    </location>
</feature>
<dbReference type="OrthoDB" id="8001925at2"/>
<accession>A0A2I1DI00</accession>
<dbReference type="InterPro" id="IPR011690">
    <property type="entry name" value="P_starv_induced_PsiF"/>
</dbReference>
<gene>
    <name evidence="3" type="ORF">B1757_14725</name>
</gene>
<dbReference type="InParanoid" id="A0A2I1DI00"/>
<dbReference type="Pfam" id="PF07769">
    <property type="entry name" value="PsiF_repeat"/>
    <property type="match status" value="2"/>
</dbReference>
<protein>
    <recommendedName>
        <fullName evidence="5">Phosphate starvation-inducible protein PsiF</fullName>
    </recommendedName>
</protein>
<sequence>MLKKSLISVLCLSLLVPAVSLAETATHAVKPLTAHQERMKTCNADAKGKKGEERKAFMKSCLKGESAAAVKKAPEAKKHEKKTAKKPKTYKKLNSQQMRMKTCNVEAKGKKGAERKAFMKSCLSNK</sequence>
<evidence type="ECO:0000313" key="4">
    <source>
        <dbReference type="Proteomes" id="UP000234329"/>
    </source>
</evidence>
<evidence type="ECO:0008006" key="5">
    <source>
        <dbReference type="Google" id="ProtNLM"/>
    </source>
</evidence>
<feature type="signal peptide" evidence="2">
    <location>
        <begin position="1"/>
        <end position="22"/>
    </location>
</feature>
<organism evidence="3 4">
    <name type="scientific">Acidithiobacillus marinus</name>
    <dbReference type="NCBI Taxonomy" id="187490"/>
    <lineage>
        <taxon>Bacteria</taxon>
        <taxon>Pseudomonadati</taxon>
        <taxon>Pseudomonadota</taxon>
        <taxon>Acidithiobacillia</taxon>
        <taxon>Acidithiobacillales</taxon>
        <taxon>Acidithiobacillaceae</taxon>
        <taxon>Acidithiobacillus</taxon>
    </lineage>
</organism>
<proteinExistence type="predicted"/>
<dbReference type="Proteomes" id="UP000234329">
    <property type="component" value="Unassembled WGS sequence"/>
</dbReference>